<sequence>MEAIGMKKSGMAKVPEKLRQLKIFNLDYNPIYFMYCIYIYIYCTWHVLNGNENEIQSTKY</sequence>
<dbReference type="AlphaFoldDB" id="A0A2I1GQA6"/>
<comment type="caution">
    <text evidence="1">The sequence shown here is derived from an EMBL/GenBank/DDBJ whole genome shotgun (WGS) entry which is preliminary data.</text>
</comment>
<gene>
    <name evidence="1" type="ORF">RhiirA4_234099</name>
</gene>
<dbReference type="Proteomes" id="UP000234323">
    <property type="component" value="Unassembled WGS sequence"/>
</dbReference>
<reference evidence="1 2" key="1">
    <citation type="submission" date="2015-10" db="EMBL/GenBank/DDBJ databases">
        <title>Genome analyses suggest a sexual origin of heterokaryosis in a supposedly ancient asexual fungus.</title>
        <authorList>
            <person name="Ropars J."/>
            <person name="Sedzielewska K."/>
            <person name="Noel J."/>
            <person name="Charron P."/>
            <person name="Farinelli L."/>
            <person name="Marton T."/>
            <person name="Kruger M."/>
            <person name="Pelin A."/>
            <person name="Brachmann A."/>
            <person name="Corradi N."/>
        </authorList>
    </citation>
    <scope>NUCLEOTIDE SEQUENCE [LARGE SCALE GENOMIC DNA]</scope>
    <source>
        <strain evidence="1 2">A4</strain>
    </source>
</reference>
<protein>
    <submittedName>
        <fullName evidence="1">Uncharacterized protein</fullName>
    </submittedName>
</protein>
<dbReference type="EMBL" id="LLXI01000671">
    <property type="protein sequence ID" value="PKY48785.1"/>
    <property type="molecule type" value="Genomic_DNA"/>
</dbReference>
<name>A0A2I1GQA6_9GLOM</name>
<proteinExistence type="predicted"/>
<organism evidence="1 2">
    <name type="scientific">Rhizophagus irregularis</name>
    <dbReference type="NCBI Taxonomy" id="588596"/>
    <lineage>
        <taxon>Eukaryota</taxon>
        <taxon>Fungi</taxon>
        <taxon>Fungi incertae sedis</taxon>
        <taxon>Mucoromycota</taxon>
        <taxon>Glomeromycotina</taxon>
        <taxon>Glomeromycetes</taxon>
        <taxon>Glomerales</taxon>
        <taxon>Glomeraceae</taxon>
        <taxon>Rhizophagus</taxon>
    </lineage>
</organism>
<evidence type="ECO:0000313" key="2">
    <source>
        <dbReference type="Proteomes" id="UP000234323"/>
    </source>
</evidence>
<evidence type="ECO:0000313" key="1">
    <source>
        <dbReference type="EMBL" id="PKY48785.1"/>
    </source>
</evidence>
<keyword evidence="2" id="KW-1185">Reference proteome</keyword>
<accession>A0A2I1GQA6</accession>